<dbReference type="InterPro" id="IPR000994">
    <property type="entry name" value="Pept_M24"/>
</dbReference>
<evidence type="ECO:0000313" key="14">
    <source>
        <dbReference type="EMBL" id="SCX96984.1"/>
    </source>
</evidence>
<dbReference type="InterPro" id="IPR036005">
    <property type="entry name" value="Creatinase/aminopeptidase-like"/>
</dbReference>
<dbReference type="GO" id="GO:0070006">
    <property type="term" value="F:metalloaminopeptidase activity"/>
    <property type="evidence" value="ECO:0007669"/>
    <property type="project" value="InterPro"/>
</dbReference>
<dbReference type="Proteomes" id="UP000183104">
    <property type="component" value="Unassembled WGS sequence"/>
</dbReference>
<dbReference type="InterPro" id="IPR029149">
    <property type="entry name" value="Creatin/AminoP/Spt16_N"/>
</dbReference>
<keyword evidence="5" id="KW-0645">Protease</keyword>
<evidence type="ECO:0000313" key="15">
    <source>
        <dbReference type="Proteomes" id="UP000183104"/>
    </source>
</evidence>
<protein>
    <recommendedName>
        <fullName evidence="10">Xaa-Pro aminopeptidase</fullName>
        <ecNumber evidence="4">3.4.11.9</ecNumber>
    </recommendedName>
    <alternativeName>
        <fullName evidence="11">Aminopeptidase P II</fullName>
    </alternativeName>
    <alternativeName>
        <fullName evidence="12">X-Pro aminopeptidase</fullName>
    </alternativeName>
</protein>
<dbReference type="RefSeq" id="WP_054966606.1">
    <property type="nucleotide sequence ID" value="NZ_FMUN01000002.1"/>
</dbReference>
<reference evidence="15" key="1">
    <citation type="submission" date="2016-10" db="EMBL/GenBank/DDBJ databases">
        <authorList>
            <person name="Varghese N."/>
        </authorList>
    </citation>
    <scope>NUCLEOTIDE SEQUENCE [LARGE SCALE GENOMIC DNA]</scope>
    <source>
        <strain evidence="15">HL 19</strain>
    </source>
</reference>
<evidence type="ECO:0000256" key="8">
    <source>
        <dbReference type="ARBA" id="ARBA00023049"/>
    </source>
</evidence>
<dbReference type="AlphaFoldDB" id="A0A0N8PMT3"/>
<comment type="catalytic activity">
    <reaction evidence="1">
        <text>Release of any N-terminal amino acid, including proline, that is linked to proline, even from a dipeptide or tripeptide.</text>
        <dbReference type="EC" id="3.4.11.9"/>
    </reaction>
</comment>
<keyword evidence="8" id="KW-0482">Metalloprotease</keyword>
<evidence type="ECO:0000256" key="11">
    <source>
        <dbReference type="ARBA" id="ARBA00075356"/>
    </source>
</evidence>
<keyword evidence="14" id="KW-0031">Aminopeptidase</keyword>
<feature type="domain" description="Aminopeptidase P N-terminal" evidence="13">
    <location>
        <begin position="1"/>
        <end position="134"/>
    </location>
</feature>
<dbReference type="SUPFAM" id="SSF55920">
    <property type="entry name" value="Creatinase/aminopeptidase"/>
    <property type="match status" value="1"/>
</dbReference>
<dbReference type="Pfam" id="PF00557">
    <property type="entry name" value="Peptidase_M24"/>
    <property type="match status" value="1"/>
</dbReference>
<evidence type="ECO:0000256" key="2">
    <source>
        <dbReference type="ARBA" id="ARBA00001936"/>
    </source>
</evidence>
<dbReference type="PATRIC" id="fig|381306.5.peg.912"/>
<dbReference type="OrthoDB" id="9806388at2"/>
<dbReference type="PRINTS" id="PR00599">
    <property type="entry name" value="MAPEPTIDASE"/>
</dbReference>
<dbReference type="PANTHER" id="PTHR43226">
    <property type="entry name" value="XAA-PRO AMINOPEPTIDASE 3"/>
    <property type="match status" value="1"/>
</dbReference>
<evidence type="ECO:0000256" key="10">
    <source>
        <dbReference type="ARBA" id="ARBA00069363"/>
    </source>
</evidence>
<dbReference type="CDD" id="cd01087">
    <property type="entry name" value="Prolidase"/>
    <property type="match status" value="1"/>
</dbReference>
<evidence type="ECO:0000256" key="4">
    <source>
        <dbReference type="ARBA" id="ARBA00012574"/>
    </source>
</evidence>
<dbReference type="FunFam" id="3.90.230.10:FF:000002">
    <property type="entry name" value="Xaa-Pro aminopeptidase 3"/>
    <property type="match status" value="1"/>
</dbReference>
<dbReference type="Pfam" id="PF05195">
    <property type="entry name" value="AMP_N"/>
    <property type="match status" value="1"/>
</dbReference>
<evidence type="ECO:0000256" key="6">
    <source>
        <dbReference type="ARBA" id="ARBA00022723"/>
    </source>
</evidence>
<dbReference type="InterPro" id="IPR007865">
    <property type="entry name" value="Aminopep_P_N"/>
</dbReference>
<comment type="similarity">
    <text evidence="3">Belongs to the peptidase M24B family.</text>
</comment>
<evidence type="ECO:0000256" key="7">
    <source>
        <dbReference type="ARBA" id="ARBA00022801"/>
    </source>
</evidence>
<dbReference type="Gene3D" id="3.40.350.10">
    <property type="entry name" value="Creatinase/prolidase N-terminal domain"/>
    <property type="match status" value="1"/>
</dbReference>
<dbReference type="GO" id="GO:0006508">
    <property type="term" value="P:proteolysis"/>
    <property type="evidence" value="ECO:0007669"/>
    <property type="project" value="UniProtKB-KW"/>
</dbReference>
<comment type="cofactor">
    <cofactor evidence="2">
        <name>Mn(2+)</name>
        <dbReference type="ChEBI" id="CHEBI:29035"/>
    </cofactor>
</comment>
<dbReference type="EC" id="3.4.11.9" evidence="4"/>
<keyword evidence="9" id="KW-0464">Manganese</keyword>
<evidence type="ECO:0000256" key="12">
    <source>
        <dbReference type="ARBA" id="ARBA00081411"/>
    </source>
</evidence>
<dbReference type="InterPro" id="IPR052433">
    <property type="entry name" value="X-Pro_dipept-like"/>
</dbReference>
<accession>A0A0N8PMT3</accession>
<dbReference type="STRING" id="381306.AN478_10770"/>
<proteinExistence type="inferred from homology"/>
<sequence>MDRQVFAQRRERLMERMEGGVAILPNAAVSLRNRDVEYPFRPNSDFLYLTGFTEPEAVAVLVPDHPEHRYLLFVPPKDPAKEVWTGIRAGVEGAERDYGADKAYSLDELDDVLPELLADRERLYVHFGREPEFDRKVTGWLNATRAKERAGVRAPEVLVDVEDLIHEMRLIKGPEELERMREAARISAEAHRRAQEVCRPGMHEYQIQAEMEYVFHYSGAERPAYPSIVAGGANACVLHYTENRAPLNDGDLLLIDAGCEVEGYAADITRTFPVGDTVTGAQRQVWDIVLEAQKAAIDQVRPGHTFDDYHQAALRVLVQGMVDLGLLEGEVDGLIERGEFRDFYMHRTGHWLGLDVHDVGRYKVAADHWRTLEPGMVLTVEPGMYIPPDAEDVRPELRGIGVRLEDDIHVTDGEPENLTAAAPKELPG</sequence>
<dbReference type="Gene3D" id="3.90.230.10">
    <property type="entry name" value="Creatinase/methionine aminopeptidase superfamily"/>
    <property type="match status" value="1"/>
</dbReference>
<dbReference type="InterPro" id="IPR001714">
    <property type="entry name" value="Pept_M24_MAP"/>
</dbReference>
<gene>
    <name evidence="14" type="ORF">SAMN05661077_0880</name>
</gene>
<dbReference type="InterPro" id="IPR001131">
    <property type="entry name" value="Peptidase_M24B_aminopep-P_CS"/>
</dbReference>
<dbReference type="PANTHER" id="PTHR43226:SF4">
    <property type="entry name" value="XAA-PRO AMINOPEPTIDASE 3"/>
    <property type="match status" value="1"/>
</dbReference>
<dbReference type="SMART" id="SM01011">
    <property type="entry name" value="AMP_N"/>
    <property type="match status" value="1"/>
</dbReference>
<evidence type="ECO:0000259" key="13">
    <source>
        <dbReference type="SMART" id="SM01011"/>
    </source>
</evidence>
<dbReference type="GO" id="GO:0030145">
    <property type="term" value="F:manganese ion binding"/>
    <property type="evidence" value="ECO:0007669"/>
    <property type="project" value="InterPro"/>
</dbReference>
<evidence type="ECO:0000256" key="9">
    <source>
        <dbReference type="ARBA" id="ARBA00023211"/>
    </source>
</evidence>
<keyword evidence="6" id="KW-0479">Metal-binding</keyword>
<dbReference type="SUPFAM" id="SSF53092">
    <property type="entry name" value="Creatinase/prolidase N-terminal domain"/>
    <property type="match status" value="1"/>
</dbReference>
<dbReference type="EMBL" id="FMUN01000002">
    <property type="protein sequence ID" value="SCX96984.1"/>
    <property type="molecule type" value="Genomic_DNA"/>
</dbReference>
<evidence type="ECO:0000256" key="1">
    <source>
        <dbReference type="ARBA" id="ARBA00001424"/>
    </source>
</evidence>
<keyword evidence="7" id="KW-0378">Hydrolase</keyword>
<evidence type="ECO:0000256" key="3">
    <source>
        <dbReference type="ARBA" id="ARBA00008766"/>
    </source>
</evidence>
<dbReference type="PROSITE" id="PS00491">
    <property type="entry name" value="PROLINE_PEPTIDASE"/>
    <property type="match status" value="1"/>
</dbReference>
<name>A0A0N8PMT3_9GAMM</name>
<evidence type="ECO:0000256" key="5">
    <source>
        <dbReference type="ARBA" id="ARBA00022670"/>
    </source>
</evidence>
<dbReference type="GO" id="GO:0005829">
    <property type="term" value="C:cytosol"/>
    <property type="evidence" value="ECO:0007669"/>
    <property type="project" value="TreeGrafter"/>
</dbReference>
<organism evidence="14 15">
    <name type="scientific">Thiohalorhabdus denitrificans</name>
    <dbReference type="NCBI Taxonomy" id="381306"/>
    <lineage>
        <taxon>Bacteria</taxon>
        <taxon>Pseudomonadati</taxon>
        <taxon>Pseudomonadota</taxon>
        <taxon>Gammaproteobacteria</taxon>
        <taxon>Thiohalorhabdales</taxon>
        <taxon>Thiohalorhabdaceae</taxon>
        <taxon>Thiohalorhabdus</taxon>
    </lineage>
</organism>
<keyword evidence="15" id="KW-1185">Reference proteome</keyword>